<keyword evidence="2" id="KW-1185">Reference proteome</keyword>
<proteinExistence type="predicted"/>
<dbReference type="EMBL" id="JABCRI010000845">
    <property type="protein sequence ID" value="KAF8369310.1"/>
    <property type="molecule type" value="Genomic_DNA"/>
</dbReference>
<name>A0A834Y545_TETSI</name>
<dbReference type="AlphaFoldDB" id="A0A834Y545"/>
<protein>
    <submittedName>
        <fullName evidence="1">Uncharacterized protein</fullName>
    </submittedName>
</protein>
<accession>A0A834Y545</accession>
<comment type="caution">
    <text evidence="1">The sequence shown here is derived from an EMBL/GenBank/DDBJ whole genome shotgun (WGS) entry which is preliminary data.</text>
</comment>
<gene>
    <name evidence="1" type="ORF">HHK36_032679</name>
</gene>
<evidence type="ECO:0000313" key="1">
    <source>
        <dbReference type="EMBL" id="KAF8369310.1"/>
    </source>
</evidence>
<dbReference type="Proteomes" id="UP000655225">
    <property type="component" value="Unassembled WGS sequence"/>
</dbReference>
<sequence>MTPPYGPAKLLEIVGEQHASMIHGLADLEIVEEQHASMIQWQAFIGKHVQYCSNEFLSWLWRDAKEGNAISKIYEERLVIGGYSASAIPDLDSDLHLSDFINFANNHGDLGGWLRHLRFQQRSTHKPFLIGILMQSSALGYLASAIPNLDSDAVIFICSVLPSISVH</sequence>
<evidence type="ECO:0000313" key="2">
    <source>
        <dbReference type="Proteomes" id="UP000655225"/>
    </source>
</evidence>
<reference evidence="1 2" key="1">
    <citation type="submission" date="2020-04" db="EMBL/GenBank/DDBJ databases">
        <title>Plant Genome Project.</title>
        <authorList>
            <person name="Zhang R.-G."/>
        </authorList>
    </citation>
    <scope>NUCLEOTIDE SEQUENCE [LARGE SCALE GENOMIC DNA]</scope>
    <source>
        <strain evidence="1">YNK0</strain>
        <tissue evidence="1">Leaf</tissue>
    </source>
</reference>
<organism evidence="1 2">
    <name type="scientific">Tetracentron sinense</name>
    <name type="common">Spur-leaf</name>
    <dbReference type="NCBI Taxonomy" id="13715"/>
    <lineage>
        <taxon>Eukaryota</taxon>
        <taxon>Viridiplantae</taxon>
        <taxon>Streptophyta</taxon>
        <taxon>Embryophyta</taxon>
        <taxon>Tracheophyta</taxon>
        <taxon>Spermatophyta</taxon>
        <taxon>Magnoliopsida</taxon>
        <taxon>Trochodendrales</taxon>
        <taxon>Trochodendraceae</taxon>
        <taxon>Tetracentron</taxon>
    </lineage>
</organism>